<dbReference type="Gene3D" id="3.30.110.40">
    <property type="entry name" value="TusA-like domain"/>
    <property type="match status" value="1"/>
</dbReference>
<accession>A0A923NJ48</accession>
<dbReference type="SUPFAM" id="SSF64307">
    <property type="entry name" value="SirA-like"/>
    <property type="match status" value="1"/>
</dbReference>
<dbReference type="Pfam" id="PF01206">
    <property type="entry name" value="TusA"/>
    <property type="match status" value="1"/>
</dbReference>
<feature type="domain" description="UPF0033" evidence="1">
    <location>
        <begin position="2"/>
        <end position="68"/>
    </location>
</feature>
<dbReference type="InterPro" id="IPR036868">
    <property type="entry name" value="TusA-like_sf"/>
</dbReference>
<dbReference type="CDD" id="cd03421">
    <property type="entry name" value="SirA_like_N"/>
    <property type="match status" value="1"/>
</dbReference>
<evidence type="ECO:0000313" key="3">
    <source>
        <dbReference type="Proteomes" id="UP000602647"/>
    </source>
</evidence>
<proteinExistence type="predicted"/>
<evidence type="ECO:0000313" key="2">
    <source>
        <dbReference type="EMBL" id="MBC6678242.1"/>
    </source>
</evidence>
<gene>
    <name evidence="2" type="ORF">H9L42_00155</name>
</gene>
<dbReference type="AlphaFoldDB" id="A0A923NJ48"/>
<reference evidence="2" key="1">
    <citation type="submission" date="2020-08" db="EMBL/GenBank/DDBJ databases">
        <title>Genome public.</title>
        <authorList>
            <person name="Liu C."/>
            <person name="Sun Q."/>
        </authorList>
    </citation>
    <scope>NUCLEOTIDE SEQUENCE</scope>
    <source>
        <strain evidence="2">BX12</strain>
    </source>
</reference>
<comment type="caution">
    <text evidence="2">The sequence shown here is derived from an EMBL/GenBank/DDBJ whole genome shotgun (WGS) entry which is preliminary data.</text>
</comment>
<dbReference type="Proteomes" id="UP000602647">
    <property type="component" value="Unassembled WGS sequence"/>
</dbReference>
<dbReference type="EMBL" id="JACRYT010000001">
    <property type="protein sequence ID" value="MBC6678242.1"/>
    <property type="molecule type" value="Genomic_DNA"/>
</dbReference>
<organism evidence="2 3">
    <name type="scientific">Zhenpiania hominis</name>
    <dbReference type="NCBI Taxonomy" id="2763644"/>
    <lineage>
        <taxon>Bacteria</taxon>
        <taxon>Bacillati</taxon>
        <taxon>Bacillota</taxon>
        <taxon>Clostridia</taxon>
        <taxon>Peptostreptococcales</taxon>
        <taxon>Anaerovoracaceae</taxon>
        <taxon>Zhenpiania</taxon>
    </lineage>
</organism>
<dbReference type="InterPro" id="IPR001455">
    <property type="entry name" value="TusA-like"/>
</dbReference>
<sequence length="68" mass="7569">MIQIDVRGCACPEPVIKTKKALEGDAAAVEVLVDNKIALQNIKRLASGKGWTFSFEKIDCYFKIIIEK</sequence>
<name>A0A923NJ48_9FIRM</name>
<protein>
    <submittedName>
        <fullName evidence="2">Sulfurtransferase TusA family protein</fullName>
    </submittedName>
</protein>
<keyword evidence="3" id="KW-1185">Reference proteome</keyword>
<evidence type="ECO:0000259" key="1">
    <source>
        <dbReference type="Pfam" id="PF01206"/>
    </source>
</evidence>